<accession>A0A812RP83</accession>
<proteinExistence type="predicted"/>
<organism evidence="2 3">
    <name type="scientific">Symbiodinium pilosum</name>
    <name type="common">Dinoflagellate</name>
    <dbReference type="NCBI Taxonomy" id="2952"/>
    <lineage>
        <taxon>Eukaryota</taxon>
        <taxon>Sar</taxon>
        <taxon>Alveolata</taxon>
        <taxon>Dinophyceae</taxon>
        <taxon>Suessiales</taxon>
        <taxon>Symbiodiniaceae</taxon>
        <taxon>Symbiodinium</taxon>
    </lineage>
</organism>
<comment type="caution">
    <text evidence="2">The sequence shown here is derived from an EMBL/GenBank/DDBJ whole genome shotgun (WGS) entry which is preliminary data.</text>
</comment>
<dbReference type="AlphaFoldDB" id="A0A812RP83"/>
<name>A0A812RP83_SYMPI</name>
<keyword evidence="3" id="KW-1185">Reference proteome</keyword>
<reference evidence="2" key="1">
    <citation type="submission" date="2021-02" db="EMBL/GenBank/DDBJ databases">
        <authorList>
            <person name="Dougan E. K."/>
            <person name="Rhodes N."/>
            <person name="Thang M."/>
            <person name="Chan C."/>
        </authorList>
    </citation>
    <scope>NUCLEOTIDE SEQUENCE</scope>
</reference>
<dbReference type="Proteomes" id="UP000649617">
    <property type="component" value="Unassembled WGS sequence"/>
</dbReference>
<gene>
    <name evidence="2" type="primary">PAPL</name>
    <name evidence="2" type="ORF">SPIL2461_LOCUS10956</name>
</gene>
<sequence length="60" mass="6669">MSEDNPAKAAASEAAGPEDPEETPFAEAYTQSLTEVQTKMDRHQRELLQRLNFQDEVGSC</sequence>
<evidence type="ECO:0000256" key="1">
    <source>
        <dbReference type="SAM" id="MobiDB-lite"/>
    </source>
</evidence>
<dbReference type="EMBL" id="CAJNIZ010021112">
    <property type="protein sequence ID" value="CAE7448397.1"/>
    <property type="molecule type" value="Genomic_DNA"/>
</dbReference>
<evidence type="ECO:0000313" key="2">
    <source>
        <dbReference type="EMBL" id="CAE7448397.1"/>
    </source>
</evidence>
<feature type="region of interest" description="Disordered" evidence="1">
    <location>
        <begin position="1"/>
        <end position="30"/>
    </location>
</feature>
<evidence type="ECO:0000313" key="3">
    <source>
        <dbReference type="Proteomes" id="UP000649617"/>
    </source>
</evidence>
<protein>
    <submittedName>
        <fullName evidence="2">PAPL protein</fullName>
    </submittedName>
</protein>